<keyword evidence="2" id="KW-0433">Leucine-rich repeat</keyword>
<dbReference type="Gene3D" id="1.10.8.430">
    <property type="entry name" value="Helical domain of apoptotic protease-activating factors"/>
    <property type="match status" value="1"/>
</dbReference>
<dbReference type="Proteomes" id="UP000008827">
    <property type="component" value="Chromosome 8"/>
</dbReference>
<dbReference type="Gramene" id="KRH44112">
    <property type="protein sequence ID" value="KRH44112"/>
    <property type="gene ID" value="GLYMA_08G190600"/>
</dbReference>
<dbReference type="InterPro" id="IPR042197">
    <property type="entry name" value="Apaf_helical"/>
</dbReference>
<dbReference type="PRINTS" id="PR00364">
    <property type="entry name" value="DISEASERSIST"/>
</dbReference>
<evidence type="ECO:0000313" key="12">
    <source>
        <dbReference type="Proteomes" id="UP000008827"/>
    </source>
</evidence>
<dbReference type="InParanoid" id="A0A0R0IPA3"/>
<name>A0A0R0IPA3_SOYBN</name>
<dbReference type="EC" id="3.2.2.6" evidence="1"/>
<dbReference type="GO" id="GO:0061809">
    <property type="term" value="F:NAD+ nucleosidase activity, cyclic ADP-ribose generating"/>
    <property type="evidence" value="ECO:0007669"/>
    <property type="project" value="UniProtKB-EC"/>
</dbReference>
<dbReference type="Pfam" id="PF20160">
    <property type="entry name" value="C-JID"/>
    <property type="match status" value="1"/>
</dbReference>
<feature type="domain" description="C-JID" evidence="8">
    <location>
        <begin position="646"/>
        <end position="755"/>
    </location>
</feature>
<dbReference type="PANTHER" id="PTHR11017:SF243">
    <property type="entry name" value="ADP-RIBOSYL CYCLASE_CYCLIC ADP-RIBOSE HYDROLASE"/>
    <property type="match status" value="1"/>
</dbReference>
<evidence type="ECO:0000256" key="2">
    <source>
        <dbReference type="ARBA" id="ARBA00022614"/>
    </source>
</evidence>
<dbReference type="SUPFAM" id="SSF52058">
    <property type="entry name" value="L domain-like"/>
    <property type="match status" value="1"/>
</dbReference>
<evidence type="ECO:0000256" key="5">
    <source>
        <dbReference type="ARBA" id="ARBA00047304"/>
    </source>
</evidence>
<gene>
    <name evidence="10" type="ORF">GLYMA_08G190600</name>
</gene>
<evidence type="ECO:0000259" key="7">
    <source>
        <dbReference type="Pfam" id="PF00931"/>
    </source>
</evidence>
<dbReference type="InterPro" id="IPR058192">
    <property type="entry name" value="WHD_ROQ1-like"/>
</dbReference>
<dbReference type="InterPro" id="IPR002182">
    <property type="entry name" value="NB-ARC"/>
</dbReference>
<dbReference type="GO" id="GO:0043531">
    <property type="term" value="F:ADP binding"/>
    <property type="evidence" value="ECO:0007669"/>
    <property type="project" value="InterPro"/>
</dbReference>
<reference evidence="10 11" key="1">
    <citation type="journal article" date="2010" name="Nature">
        <title>Genome sequence of the palaeopolyploid soybean.</title>
        <authorList>
            <person name="Schmutz J."/>
            <person name="Cannon S.B."/>
            <person name="Schlueter J."/>
            <person name="Ma J."/>
            <person name="Mitros T."/>
            <person name="Nelson W."/>
            <person name="Hyten D.L."/>
            <person name="Song Q."/>
            <person name="Thelen J.J."/>
            <person name="Cheng J."/>
            <person name="Xu D."/>
            <person name="Hellsten U."/>
            <person name="May G.D."/>
            <person name="Yu Y."/>
            <person name="Sakurai T."/>
            <person name="Umezawa T."/>
            <person name="Bhattacharyya M.K."/>
            <person name="Sandhu D."/>
            <person name="Valliyodan B."/>
            <person name="Lindquist E."/>
            <person name="Peto M."/>
            <person name="Grant D."/>
            <person name="Shu S."/>
            <person name="Goodstein D."/>
            <person name="Barry K."/>
            <person name="Futrell-Griggs M."/>
            <person name="Abernathy B."/>
            <person name="Du J."/>
            <person name="Tian Z."/>
            <person name="Zhu L."/>
            <person name="Gill N."/>
            <person name="Joshi T."/>
            <person name="Libault M."/>
            <person name="Sethuraman A."/>
            <person name="Zhang X.-C."/>
            <person name="Shinozaki K."/>
            <person name="Nguyen H.T."/>
            <person name="Wing R.A."/>
            <person name="Cregan P."/>
            <person name="Specht J."/>
            <person name="Grimwood J."/>
            <person name="Rokhsar D."/>
            <person name="Stacey G."/>
            <person name="Shoemaker R.C."/>
            <person name="Jackson S.A."/>
        </authorList>
    </citation>
    <scope>NUCLEOTIDE SEQUENCE</scope>
    <source>
        <strain evidence="11">cv. Williams 82</strain>
        <tissue evidence="10">Callus</tissue>
    </source>
</reference>
<keyword evidence="3" id="KW-0677">Repeat</keyword>
<organism evidence="10">
    <name type="scientific">Glycine max</name>
    <name type="common">Soybean</name>
    <name type="synonym">Glycine hispida</name>
    <dbReference type="NCBI Taxonomy" id="3847"/>
    <lineage>
        <taxon>Eukaryota</taxon>
        <taxon>Viridiplantae</taxon>
        <taxon>Streptophyta</taxon>
        <taxon>Embryophyta</taxon>
        <taxon>Tracheophyta</taxon>
        <taxon>Spermatophyta</taxon>
        <taxon>Magnoliopsida</taxon>
        <taxon>eudicotyledons</taxon>
        <taxon>Gunneridae</taxon>
        <taxon>Pentapetalae</taxon>
        <taxon>rosids</taxon>
        <taxon>fabids</taxon>
        <taxon>Fabales</taxon>
        <taxon>Fabaceae</taxon>
        <taxon>Papilionoideae</taxon>
        <taxon>50 kb inversion clade</taxon>
        <taxon>NPAAA clade</taxon>
        <taxon>indigoferoid/millettioid clade</taxon>
        <taxon>Phaseoleae</taxon>
        <taxon>Glycine</taxon>
        <taxon>Glycine subgen. Soja</taxon>
    </lineage>
</organism>
<feature type="domain" description="Disease resistance protein Roq1-like winged-helix" evidence="9">
    <location>
        <begin position="215"/>
        <end position="277"/>
    </location>
</feature>
<protein>
    <recommendedName>
        <fullName evidence="1">ADP-ribosyl cyclase/cyclic ADP-ribose hydrolase</fullName>
        <ecNumber evidence="1">3.2.2.6</ecNumber>
    </recommendedName>
</protein>
<sequence>MGGIGKTTVAKVVYAKLCYEFESCCFLENVREQSQKHGLNYLHDKLLFELLKDEPPHNCTAEVVGSKFVLRRLANKKVLIVLNDVNGFEQLEYLAREFVCLGPGSRVIITTRDKHLLIRRVDKIHEVKELNFQDSLKLFSLVAFRDSNPQMEYIELSERAVAYTKGNPLALKVFGFTFPFQNIEVWESALSKLKKYLNVQIQSVLQLSYDELDDAEKNIFLDIAFFFEGENKDHVMRLLDACGFYATIGIETLQDKALVTISKDNKIHMHQLIQEMGIMLDMSQIRELHLSADIFKKMAKLRLLKFYSPFNGRSCKMHLPTGLESLPHKLRYLHWNEYPLMSLPSTFSGEMLVQLRMPRSHVKKLWDGLQDFVNLKGIDLTASTQLMELPDLSKATKLEIQNIAHCVNLSHVHPSILSLDTLVDFVLYGCKKLKSLHLRSVKYIVLNGCFNLQEFSLTSGEINVLNLRGTAIETLAFPSVVSAKLKSSLSELPSLTCLSELNLHNCRQLDMPNLHNLLDALRSVRKLILDECCNFSRVPCNIKHLWCLEYLSLRDCTGLRFIPQLPPSAEHLDAINCTSLETVLPLMPLRQPGQNDISISFENCLKLDEHSKYGITEYANFTMKHVAYANDSGSHHLNKRGGAVCFPGSKVPEWFENRTTTPACVTVQLPPPSHLLGFAFCVVLSQFQSNAKYEYHQIVCRWCLEDESQANGDECITENLNVSFEFYVETHRFCEPKHIGLIGIKECGVCPIYTSKYYSFTNHRELDMMLEHRAREITMAVGNSDETESNGIKTQEAKKLDEKVRRFVEQKIGVEMKKAKLKETLERCEGQKMKLKQEAKNKVTESKEIMLAIENSKALYMILPC</sequence>
<accession>A0A2K7JH17</accession>
<dbReference type="InterPro" id="IPR044974">
    <property type="entry name" value="Disease_R_plants"/>
</dbReference>
<keyword evidence="4" id="KW-0520">NAD</keyword>
<dbReference type="AlphaFoldDB" id="A0A0R0IPA3"/>
<proteinExistence type="predicted"/>
<dbReference type="Gene3D" id="3.80.10.10">
    <property type="entry name" value="Ribonuclease Inhibitor"/>
    <property type="match status" value="2"/>
</dbReference>
<dbReference type="Gene3D" id="3.40.50.300">
    <property type="entry name" value="P-loop containing nucleotide triphosphate hydrolases"/>
    <property type="match status" value="1"/>
</dbReference>
<evidence type="ECO:0000256" key="1">
    <source>
        <dbReference type="ARBA" id="ARBA00011982"/>
    </source>
</evidence>
<dbReference type="OMA" id="ANGDECI"/>
<dbReference type="EMBL" id="CM000841">
    <property type="protein sequence ID" value="KRH44112.2"/>
    <property type="molecule type" value="Genomic_DNA"/>
</dbReference>
<dbReference type="Pfam" id="PF00931">
    <property type="entry name" value="NB-ARC"/>
    <property type="match status" value="1"/>
</dbReference>
<dbReference type="STRING" id="3847.A0A0R0IPA3"/>
<evidence type="ECO:0000313" key="11">
    <source>
        <dbReference type="EnsemblPlants" id="KRH44112"/>
    </source>
</evidence>
<evidence type="ECO:0000256" key="6">
    <source>
        <dbReference type="SAM" id="Coils"/>
    </source>
</evidence>
<keyword evidence="6" id="KW-0175">Coiled coil</keyword>
<dbReference type="PANTHER" id="PTHR11017">
    <property type="entry name" value="LEUCINE-RICH REPEAT-CONTAINING PROTEIN"/>
    <property type="match status" value="1"/>
</dbReference>
<evidence type="ECO:0000259" key="8">
    <source>
        <dbReference type="Pfam" id="PF20160"/>
    </source>
</evidence>
<evidence type="ECO:0000313" key="10">
    <source>
        <dbReference type="EMBL" id="KRH44112.2"/>
    </source>
</evidence>
<evidence type="ECO:0000259" key="9">
    <source>
        <dbReference type="Pfam" id="PF23282"/>
    </source>
</evidence>
<comment type="catalytic activity">
    <reaction evidence="5">
        <text>NAD(+) + H2O = ADP-D-ribose + nicotinamide + H(+)</text>
        <dbReference type="Rhea" id="RHEA:16301"/>
        <dbReference type="ChEBI" id="CHEBI:15377"/>
        <dbReference type="ChEBI" id="CHEBI:15378"/>
        <dbReference type="ChEBI" id="CHEBI:17154"/>
        <dbReference type="ChEBI" id="CHEBI:57540"/>
        <dbReference type="ChEBI" id="CHEBI:57967"/>
        <dbReference type="EC" id="3.2.2.6"/>
    </reaction>
    <physiologicalReaction direction="left-to-right" evidence="5">
        <dbReference type="Rhea" id="RHEA:16302"/>
    </physiologicalReaction>
</comment>
<dbReference type="FunCoup" id="A0A0R0IPA3">
    <property type="interactions" value="558"/>
</dbReference>
<dbReference type="EnsemblPlants" id="KRH44112">
    <property type="protein sequence ID" value="KRH44112"/>
    <property type="gene ID" value="GLYMA_08G190600"/>
</dbReference>
<evidence type="ECO:0000256" key="4">
    <source>
        <dbReference type="ARBA" id="ARBA00023027"/>
    </source>
</evidence>
<feature type="domain" description="NB-ARC" evidence="7">
    <location>
        <begin position="1"/>
        <end position="146"/>
    </location>
</feature>
<reference evidence="11" key="2">
    <citation type="submission" date="2018-02" db="UniProtKB">
        <authorList>
            <consortium name="EnsemblPlants"/>
        </authorList>
    </citation>
    <scope>IDENTIFICATION</scope>
    <source>
        <strain evidence="11">Williams 82</strain>
    </source>
</reference>
<dbReference type="InterPro" id="IPR045344">
    <property type="entry name" value="C-JID"/>
</dbReference>
<feature type="coiled-coil region" evidence="6">
    <location>
        <begin position="818"/>
        <end position="845"/>
    </location>
</feature>
<evidence type="ECO:0000256" key="3">
    <source>
        <dbReference type="ARBA" id="ARBA00022737"/>
    </source>
</evidence>
<dbReference type="InterPro" id="IPR032675">
    <property type="entry name" value="LRR_dom_sf"/>
</dbReference>
<dbReference type="SUPFAM" id="SSF52540">
    <property type="entry name" value="P-loop containing nucleoside triphosphate hydrolases"/>
    <property type="match status" value="1"/>
</dbReference>
<accession>A0A0R0IPA3</accession>
<reference evidence="10" key="3">
    <citation type="submission" date="2018-07" db="EMBL/GenBank/DDBJ databases">
        <title>WGS assembly of Glycine max.</title>
        <authorList>
            <person name="Schmutz J."/>
            <person name="Cannon S."/>
            <person name="Schlueter J."/>
            <person name="Ma J."/>
            <person name="Mitros T."/>
            <person name="Nelson W."/>
            <person name="Hyten D."/>
            <person name="Song Q."/>
            <person name="Thelen J."/>
            <person name="Cheng J."/>
            <person name="Xu D."/>
            <person name="Hellsten U."/>
            <person name="May G."/>
            <person name="Yu Y."/>
            <person name="Sakurai T."/>
            <person name="Umezawa T."/>
            <person name="Bhattacharyya M."/>
            <person name="Sandhu D."/>
            <person name="Valliyodan B."/>
            <person name="Lindquist E."/>
            <person name="Peto M."/>
            <person name="Grant D."/>
            <person name="Shu S."/>
            <person name="Goodstein D."/>
            <person name="Barry K."/>
            <person name="Futrell-Griggs M."/>
            <person name="Abernathy B."/>
            <person name="Du J."/>
            <person name="Tian Z."/>
            <person name="Zhu L."/>
            <person name="Gill N."/>
            <person name="Joshi T."/>
            <person name="Libault M."/>
            <person name="Sethuraman A."/>
            <person name="Zhang X."/>
            <person name="Shinozaki K."/>
            <person name="Nguyen H."/>
            <person name="Wing R."/>
            <person name="Cregan P."/>
            <person name="Specht J."/>
            <person name="Grimwood J."/>
            <person name="Rokhsar D."/>
            <person name="Stacey G."/>
            <person name="Shoemaker R."/>
            <person name="Jackson S."/>
        </authorList>
    </citation>
    <scope>NUCLEOTIDE SEQUENCE</scope>
    <source>
        <tissue evidence="10">Callus</tissue>
    </source>
</reference>
<dbReference type="SMR" id="A0A0R0IPA3"/>
<dbReference type="InterPro" id="IPR027417">
    <property type="entry name" value="P-loop_NTPase"/>
</dbReference>
<dbReference type="PaxDb" id="3847-GLYMA08G20350.2"/>
<dbReference type="Pfam" id="PF23282">
    <property type="entry name" value="WHD_ROQ1"/>
    <property type="match status" value="1"/>
</dbReference>
<dbReference type="GO" id="GO:0006952">
    <property type="term" value="P:defense response"/>
    <property type="evidence" value="ECO:0007669"/>
    <property type="project" value="InterPro"/>
</dbReference>
<keyword evidence="12" id="KW-1185">Reference proteome</keyword>